<evidence type="ECO:0000256" key="3">
    <source>
        <dbReference type="ARBA" id="ARBA00022692"/>
    </source>
</evidence>
<dbReference type="Proteomes" id="UP000279859">
    <property type="component" value="Unassembled WGS sequence"/>
</dbReference>
<reference evidence="7 8" key="1">
    <citation type="submission" date="2018-11" db="EMBL/GenBank/DDBJ databases">
        <title>Cryobacterium sp. nov., isolated from rhizosphere soil of lettuce.</title>
        <authorList>
            <person name="Wang Y."/>
        </authorList>
    </citation>
    <scope>NUCLEOTIDE SEQUENCE [LARGE SCALE GENOMIC DNA]</scope>
    <source>
        <strain evidence="7 8">NEAU-85</strain>
    </source>
</reference>
<feature type="transmembrane region" description="Helical" evidence="6">
    <location>
        <begin position="128"/>
        <end position="147"/>
    </location>
</feature>
<evidence type="ECO:0000313" key="7">
    <source>
        <dbReference type="EMBL" id="RNE62206.1"/>
    </source>
</evidence>
<organism evidence="7 8">
    <name type="scientific">Cryobacterium tepidiphilum</name>
    <dbReference type="NCBI Taxonomy" id="2486026"/>
    <lineage>
        <taxon>Bacteria</taxon>
        <taxon>Bacillati</taxon>
        <taxon>Actinomycetota</taxon>
        <taxon>Actinomycetes</taxon>
        <taxon>Micrococcales</taxon>
        <taxon>Microbacteriaceae</taxon>
        <taxon>Cryobacterium</taxon>
    </lineage>
</organism>
<feature type="transmembrane region" description="Helical" evidence="6">
    <location>
        <begin position="20"/>
        <end position="39"/>
    </location>
</feature>
<dbReference type="EMBL" id="RDSR01000013">
    <property type="protein sequence ID" value="RNE62206.1"/>
    <property type="molecule type" value="Genomic_DNA"/>
</dbReference>
<dbReference type="InterPro" id="IPR001851">
    <property type="entry name" value="ABC_transp_permease"/>
</dbReference>
<feature type="transmembrane region" description="Helical" evidence="6">
    <location>
        <begin position="77"/>
        <end position="95"/>
    </location>
</feature>
<feature type="transmembrane region" description="Helical" evidence="6">
    <location>
        <begin position="305"/>
        <end position="323"/>
    </location>
</feature>
<keyword evidence="4 6" id="KW-1133">Transmembrane helix</keyword>
<keyword evidence="8" id="KW-1185">Reference proteome</keyword>
<gene>
    <name evidence="7" type="ORF">EEJ31_08975</name>
</gene>
<sequence>MRASTALGSAPRIFSSTTTIVYLVFFVVLLLSTVIAASAGRSFFTQGNISVLLTSTTVLGFVSIGQTLVILVGSLDLSVPFLVSIASVLSAGVMAGQSANMASGIATALITTTLIGLVNGLLVGFVKINGFIATLSVGLIVSGYLFSNYRGSTGKAAPALASLGEASIGFVPVMTIIMFLCLVATVALLAKTRVGLHIYAVGGDPAVARMSGIHNAVPIIVTHSLSGLFAGIAGLVIVARLGVGSPGVGEQGGYDLLSIAAVVLGGAVLAGGRGSLWGSLGGILIFATLDSVMGIMQLNPYLKDVVRGLIIIMAVAVYARSSIPRTTFRFPVASEGRRASVSTARGEL</sequence>
<evidence type="ECO:0000256" key="1">
    <source>
        <dbReference type="ARBA" id="ARBA00004651"/>
    </source>
</evidence>
<dbReference type="Pfam" id="PF02653">
    <property type="entry name" value="BPD_transp_2"/>
    <property type="match status" value="1"/>
</dbReference>
<feature type="transmembrane region" description="Helical" evidence="6">
    <location>
        <begin position="219"/>
        <end position="241"/>
    </location>
</feature>
<evidence type="ECO:0000256" key="4">
    <source>
        <dbReference type="ARBA" id="ARBA00022989"/>
    </source>
</evidence>
<dbReference type="GO" id="GO:0022857">
    <property type="term" value="F:transmembrane transporter activity"/>
    <property type="evidence" value="ECO:0007669"/>
    <property type="project" value="InterPro"/>
</dbReference>
<feature type="transmembrane region" description="Helical" evidence="6">
    <location>
        <begin position="102"/>
        <end position="122"/>
    </location>
</feature>
<evidence type="ECO:0000256" key="6">
    <source>
        <dbReference type="SAM" id="Phobius"/>
    </source>
</evidence>
<accession>A0A3M8L9T8</accession>
<name>A0A3M8L9T8_9MICO</name>
<feature type="transmembrane region" description="Helical" evidence="6">
    <location>
        <begin position="276"/>
        <end position="298"/>
    </location>
</feature>
<dbReference type="OrthoDB" id="9808136at2"/>
<keyword evidence="5 6" id="KW-0472">Membrane</keyword>
<feature type="transmembrane region" description="Helical" evidence="6">
    <location>
        <begin position="168"/>
        <end position="190"/>
    </location>
</feature>
<proteinExistence type="predicted"/>
<dbReference type="PANTHER" id="PTHR32196">
    <property type="entry name" value="ABC TRANSPORTER PERMEASE PROTEIN YPHD-RELATED-RELATED"/>
    <property type="match status" value="1"/>
</dbReference>
<dbReference type="GO" id="GO:0005886">
    <property type="term" value="C:plasma membrane"/>
    <property type="evidence" value="ECO:0007669"/>
    <property type="project" value="UniProtKB-SubCell"/>
</dbReference>
<feature type="transmembrane region" description="Helical" evidence="6">
    <location>
        <begin position="253"/>
        <end position="270"/>
    </location>
</feature>
<dbReference type="CDD" id="cd06579">
    <property type="entry name" value="TM_PBP1_transp_AraH_like"/>
    <property type="match status" value="1"/>
</dbReference>
<evidence type="ECO:0000256" key="5">
    <source>
        <dbReference type="ARBA" id="ARBA00023136"/>
    </source>
</evidence>
<evidence type="ECO:0000256" key="2">
    <source>
        <dbReference type="ARBA" id="ARBA00022475"/>
    </source>
</evidence>
<evidence type="ECO:0000313" key="8">
    <source>
        <dbReference type="Proteomes" id="UP000279859"/>
    </source>
</evidence>
<protein>
    <submittedName>
        <fullName evidence="7">ABC transporter permease</fullName>
    </submittedName>
</protein>
<dbReference type="AlphaFoldDB" id="A0A3M8L9T8"/>
<comment type="subcellular location">
    <subcellularLocation>
        <location evidence="1">Cell membrane</location>
        <topology evidence="1">Multi-pass membrane protein</topology>
    </subcellularLocation>
</comment>
<feature type="transmembrane region" description="Helical" evidence="6">
    <location>
        <begin position="51"/>
        <end position="71"/>
    </location>
</feature>
<comment type="caution">
    <text evidence="7">The sequence shown here is derived from an EMBL/GenBank/DDBJ whole genome shotgun (WGS) entry which is preliminary data.</text>
</comment>
<keyword evidence="2" id="KW-1003">Cell membrane</keyword>
<dbReference type="RefSeq" id="WP_123045971.1">
    <property type="nucleotide sequence ID" value="NZ_RDSR01000013.1"/>
</dbReference>
<keyword evidence="3 6" id="KW-0812">Transmembrane</keyword>